<sequence length="338" mass="35614">MIRIALAKVIERQDLTRQEAFQTMEQIMSGEATPAQIGAFLVALRMKGETPAEIAGFAESMRNKATKVHTNRREPMVDIVGTGGDSKHSINVSTMSAFVVAGTGVPVAKHGNRSVSSKCGAADVLAALGVNIEIDAEQMSRCLDEVGIAFLFAPKLHGAMKFAIGPRREIGVRTVFNILGPITNPAGVKRQLIGVYDAHLTRLLAEVLQQLDAEHIWLVHSEDGLDEISLAGKTHVAELKGGQIREFDISPAEFGLTASAESITGGDANQNAEIARGILSGKISGVMRDVVLANSAASLYVAGKAGSITDGVKLAADSIDSGAALKKLTALVAFTQMC</sequence>
<feature type="binding site" evidence="12">
    <location>
        <position position="226"/>
    </location>
    <ligand>
        <name>Mg(2+)</name>
        <dbReference type="ChEBI" id="CHEBI:18420"/>
        <label>2</label>
    </ligand>
</feature>
<dbReference type="InterPro" id="IPR000312">
    <property type="entry name" value="Glycosyl_Trfase_fam3"/>
</dbReference>
<proteinExistence type="inferred from homology"/>
<dbReference type="InterPro" id="IPR017459">
    <property type="entry name" value="Glycosyl_Trfase_fam3_N_dom"/>
</dbReference>
<evidence type="ECO:0000256" key="8">
    <source>
        <dbReference type="ARBA" id="ARBA00022842"/>
    </source>
</evidence>
<dbReference type="NCBIfam" id="TIGR01245">
    <property type="entry name" value="trpD"/>
    <property type="match status" value="1"/>
</dbReference>
<gene>
    <name evidence="12" type="primary">trpD</name>
    <name evidence="15" type="ORF">U14_05418</name>
</gene>
<keyword evidence="6 12" id="KW-0479">Metal-binding</keyword>
<evidence type="ECO:0000256" key="6">
    <source>
        <dbReference type="ARBA" id="ARBA00022723"/>
    </source>
</evidence>
<feature type="binding site" evidence="12">
    <location>
        <position position="112"/>
    </location>
    <ligand>
        <name>anthranilate</name>
        <dbReference type="ChEBI" id="CHEBI:16567"/>
        <label>1</label>
    </ligand>
</feature>
<comment type="caution">
    <text evidence="12">Lacks conserved residue(s) required for the propagation of feature annotation.</text>
</comment>
<feature type="binding site" evidence="12">
    <location>
        <begin position="109"/>
        <end position="117"/>
    </location>
    <ligand>
        <name>5-phospho-alpha-D-ribose 1-diphosphate</name>
        <dbReference type="ChEBI" id="CHEBI:58017"/>
    </ligand>
</feature>
<dbReference type="STRING" id="1499966.U14_05418"/>
<comment type="similarity">
    <text evidence="12">Belongs to the anthranilate phosphoribosyltransferase family.</text>
</comment>
<dbReference type="InterPro" id="IPR035902">
    <property type="entry name" value="Nuc_phospho_transferase"/>
</dbReference>
<feature type="binding site" evidence="12">
    <location>
        <position position="167"/>
    </location>
    <ligand>
        <name>anthranilate</name>
        <dbReference type="ChEBI" id="CHEBI:16567"/>
        <label>2</label>
    </ligand>
</feature>
<feature type="domain" description="Glycosyl transferase family 3 N-terminal" evidence="14">
    <location>
        <begin position="5"/>
        <end position="65"/>
    </location>
</feature>
<dbReference type="AlphaFoldDB" id="A0A081BRV9"/>
<evidence type="ECO:0000256" key="1">
    <source>
        <dbReference type="ARBA" id="ARBA00004907"/>
    </source>
</evidence>
<dbReference type="FunFam" id="1.20.970.10:FF:000006">
    <property type="entry name" value="Anthranilate phosphoribosyltransferase"/>
    <property type="match status" value="1"/>
</dbReference>
<dbReference type="SUPFAM" id="SSF47648">
    <property type="entry name" value="Nucleoside phosphorylase/phosphoribosyltransferase N-terminal domain"/>
    <property type="match status" value="1"/>
</dbReference>
<evidence type="ECO:0000259" key="14">
    <source>
        <dbReference type="Pfam" id="PF02885"/>
    </source>
</evidence>
<evidence type="ECO:0000256" key="7">
    <source>
        <dbReference type="ARBA" id="ARBA00022822"/>
    </source>
</evidence>
<dbReference type="InterPro" id="IPR036320">
    <property type="entry name" value="Glycosyl_Trfase_fam3_N_dom_sf"/>
</dbReference>
<comment type="subunit">
    <text evidence="2 12">Homodimer.</text>
</comment>
<evidence type="ECO:0000256" key="3">
    <source>
        <dbReference type="ARBA" id="ARBA00022605"/>
    </source>
</evidence>
<feature type="domain" description="Glycosyl transferase family 3" evidence="13">
    <location>
        <begin position="74"/>
        <end position="325"/>
    </location>
</feature>
<feature type="binding site" evidence="12">
    <location>
        <position position="93"/>
    </location>
    <ligand>
        <name>Mg(2+)</name>
        <dbReference type="ChEBI" id="CHEBI:18420"/>
        <label>1</label>
    </ligand>
</feature>
<keyword evidence="16" id="KW-1185">Reference proteome</keyword>
<dbReference type="GO" id="GO:0004048">
    <property type="term" value="F:anthranilate phosphoribosyltransferase activity"/>
    <property type="evidence" value="ECO:0007669"/>
    <property type="project" value="UniProtKB-UniRule"/>
</dbReference>
<keyword evidence="9 12" id="KW-0057">Aromatic amino acid biosynthesis</keyword>
<dbReference type="Pfam" id="PF00591">
    <property type="entry name" value="Glycos_transf_3"/>
    <property type="match status" value="1"/>
</dbReference>
<protein>
    <recommendedName>
        <fullName evidence="12">Anthranilate phosphoribosyltransferase</fullName>
        <ecNumber evidence="12">2.4.2.18</ecNumber>
    </recommendedName>
</protein>
<feature type="binding site" evidence="12">
    <location>
        <position position="81"/>
    </location>
    <ligand>
        <name>anthranilate</name>
        <dbReference type="ChEBI" id="CHEBI:16567"/>
        <label>1</label>
    </ligand>
</feature>
<evidence type="ECO:0000256" key="10">
    <source>
        <dbReference type="ARBA" id="ARBA00052328"/>
    </source>
</evidence>
<dbReference type="InterPro" id="IPR005940">
    <property type="entry name" value="Anthranilate_Pribosyl_Tfrase"/>
</dbReference>
<feature type="binding site" evidence="12">
    <location>
        <position position="227"/>
    </location>
    <ligand>
        <name>Mg(2+)</name>
        <dbReference type="ChEBI" id="CHEBI:18420"/>
        <label>2</label>
    </ligand>
</feature>
<dbReference type="GO" id="GO:0000287">
    <property type="term" value="F:magnesium ion binding"/>
    <property type="evidence" value="ECO:0007669"/>
    <property type="project" value="UniProtKB-UniRule"/>
</dbReference>
<dbReference type="SUPFAM" id="SSF52418">
    <property type="entry name" value="Nucleoside phosphorylase/phosphoribosyltransferase catalytic domain"/>
    <property type="match status" value="1"/>
</dbReference>
<dbReference type="EC" id="2.4.2.18" evidence="12"/>
<evidence type="ECO:0000256" key="11">
    <source>
        <dbReference type="ARBA" id="ARBA00061188"/>
    </source>
</evidence>
<keyword evidence="5 12" id="KW-0808">Transferase</keyword>
<keyword evidence="8 12" id="KW-0460">Magnesium</keyword>
<evidence type="ECO:0000256" key="12">
    <source>
        <dbReference type="HAMAP-Rule" id="MF_00211"/>
    </source>
</evidence>
<feature type="binding site" evidence="12">
    <location>
        <begin position="84"/>
        <end position="85"/>
    </location>
    <ligand>
        <name>5-phospho-alpha-D-ribose 1-diphosphate</name>
        <dbReference type="ChEBI" id="CHEBI:58017"/>
    </ligand>
</feature>
<feature type="binding site" evidence="12">
    <location>
        <position position="121"/>
    </location>
    <ligand>
        <name>5-phospho-alpha-D-ribose 1-diphosphate</name>
        <dbReference type="ChEBI" id="CHEBI:58017"/>
    </ligand>
</feature>
<evidence type="ECO:0000256" key="4">
    <source>
        <dbReference type="ARBA" id="ARBA00022676"/>
    </source>
</evidence>
<dbReference type="Pfam" id="PF02885">
    <property type="entry name" value="Glycos_trans_3N"/>
    <property type="match status" value="1"/>
</dbReference>
<evidence type="ECO:0000313" key="15">
    <source>
        <dbReference type="EMBL" id="GAK54140.1"/>
    </source>
</evidence>
<dbReference type="FunFam" id="3.40.1030.10:FF:000002">
    <property type="entry name" value="Anthranilate phosphoribosyltransferase"/>
    <property type="match status" value="1"/>
</dbReference>
<dbReference type="GO" id="GO:0005829">
    <property type="term" value="C:cytosol"/>
    <property type="evidence" value="ECO:0007669"/>
    <property type="project" value="TreeGrafter"/>
</dbReference>
<comment type="similarity">
    <text evidence="11">In the C-terminal section; belongs to the anthranilate phosphoribosyltransferase family.</text>
</comment>
<dbReference type="EMBL" id="DF820460">
    <property type="protein sequence ID" value="GAK54140.1"/>
    <property type="molecule type" value="Genomic_DNA"/>
</dbReference>
<feature type="binding site" evidence="12">
    <location>
        <position position="81"/>
    </location>
    <ligand>
        <name>5-phospho-alpha-D-ribose 1-diphosphate</name>
        <dbReference type="ChEBI" id="CHEBI:58017"/>
    </ligand>
</feature>
<comment type="function">
    <text evidence="12">Catalyzes the transfer of the phosphoribosyl group of 5-phosphorylribose-1-pyrophosphate (PRPP) to anthranilate to yield N-(5'-phosphoribosyl)-anthranilate (PRA).</text>
</comment>
<comment type="catalytic activity">
    <reaction evidence="10 12">
        <text>N-(5-phospho-beta-D-ribosyl)anthranilate + diphosphate = 5-phospho-alpha-D-ribose 1-diphosphate + anthranilate</text>
        <dbReference type="Rhea" id="RHEA:11768"/>
        <dbReference type="ChEBI" id="CHEBI:16567"/>
        <dbReference type="ChEBI" id="CHEBI:18277"/>
        <dbReference type="ChEBI" id="CHEBI:33019"/>
        <dbReference type="ChEBI" id="CHEBI:58017"/>
        <dbReference type="EC" id="2.4.2.18"/>
    </reaction>
</comment>
<dbReference type="PANTHER" id="PTHR43285:SF2">
    <property type="entry name" value="ANTHRANILATE PHOSPHORIBOSYLTRANSFERASE"/>
    <property type="match status" value="1"/>
</dbReference>
<keyword evidence="4 12" id="KW-0328">Glycosyltransferase</keyword>
<dbReference type="HAMAP" id="MF_00211">
    <property type="entry name" value="TrpD"/>
    <property type="match status" value="1"/>
</dbReference>
<comment type="pathway">
    <text evidence="1 12">Amino-acid biosynthesis; L-tryptophan biosynthesis; L-tryptophan from chorismate: step 2/5.</text>
</comment>
<dbReference type="GO" id="GO:0000162">
    <property type="term" value="P:L-tryptophan biosynthetic process"/>
    <property type="evidence" value="ECO:0007669"/>
    <property type="project" value="UniProtKB-UniRule"/>
</dbReference>
<accession>A0A081BRV9</accession>
<evidence type="ECO:0000256" key="9">
    <source>
        <dbReference type="ARBA" id="ARBA00023141"/>
    </source>
</evidence>
<keyword evidence="7 12" id="KW-0822">Tryptophan biosynthesis</keyword>
<dbReference type="PANTHER" id="PTHR43285">
    <property type="entry name" value="ANTHRANILATE PHOSPHORIBOSYLTRANSFERASE"/>
    <property type="match status" value="1"/>
</dbReference>
<dbReference type="Gene3D" id="1.20.970.10">
    <property type="entry name" value="Transferase, Pyrimidine Nucleoside Phosphorylase, Chain C"/>
    <property type="match status" value="1"/>
</dbReference>
<organism evidence="15">
    <name type="scientific">Candidatus Moduliflexus flocculans</name>
    <dbReference type="NCBI Taxonomy" id="1499966"/>
    <lineage>
        <taxon>Bacteria</taxon>
        <taxon>Candidatus Moduliflexota</taxon>
        <taxon>Candidatus Moduliflexia</taxon>
        <taxon>Candidatus Moduliflexales</taxon>
        <taxon>Candidatus Moduliflexaceae</taxon>
    </lineage>
</organism>
<evidence type="ECO:0000259" key="13">
    <source>
        <dbReference type="Pfam" id="PF00591"/>
    </source>
</evidence>
<evidence type="ECO:0000256" key="2">
    <source>
        <dbReference type="ARBA" id="ARBA00011738"/>
    </source>
</evidence>
<comment type="cofactor">
    <cofactor evidence="12">
        <name>Mg(2+)</name>
        <dbReference type="ChEBI" id="CHEBI:18420"/>
    </cofactor>
    <text evidence="12">Binds 2 magnesium ions per monomer.</text>
</comment>
<feature type="binding site" evidence="12">
    <location>
        <position position="89"/>
    </location>
    <ligand>
        <name>5-phospho-alpha-D-ribose 1-diphosphate</name>
        <dbReference type="ChEBI" id="CHEBI:58017"/>
    </ligand>
</feature>
<dbReference type="Proteomes" id="UP000030700">
    <property type="component" value="Unassembled WGS sequence"/>
</dbReference>
<keyword evidence="3 12" id="KW-0028">Amino-acid biosynthesis</keyword>
<name>A0A081BRV9_9BACT</name>
<dbReference type="UniPathway" id="UPA00035">
    <property type="reaction ID" value="UER00041"/>
</dbReference>
<dbReference type="HOGENOM" id="CLU_034315_2_1_0"/>
<dbReference type="Gene3D" id="3.40.1030.10">
    <property type="entry name" value="Nucleoside phosphorylase/phosphoribosyltransferase catalytic domain"/>
    <property type="match status" value="1"/>
</dbReference>
<reference evidence="15" key="1">
    <citation type="journal article" date="2015" name="PeerJ">
        <title>First genomic representation of candidate bacterial phylum KSB3 points to enhanced environmental sensing as a trigger of wastewater bulking.</title>
        <authorList>
            <person name="Sekiguchi Y."/>
            <person name="Ohashi A."/>
            <person name="Parks D.H."/>
            <person name="Yamauchi T."/>
            <person name="Tyson G.W."/>
            <person name="Hugenholtz P."/>
        </authorList>
    </citation>
    <scope>NUCLEOTIDE SEQUENCE [LARGE SCALE GENOMIC DNA]</scope>
</reference>
<feature type="binding site" evidence="12">
    <location>
        <position position="227"/>
    </location>
    <ligand>
        <name>Mg(2+)</name>
        <dbReference type="ChEBI" id="CHEBI:18420"/>
        <label>1</label>
    </ligand>
</feature>
<feature type="binding site" evidence="12">
    <location>
        <begin position="91"/>
        <end position="94"/>
    </location>
    <ligand>
        <name>5-phospho-alpha-D-ribose 1-diphosphate</name>
        <dbReference type="ChEBI" id="CHEBI:58017"/>
    </ligand>
</feature>
<evidence type="ECO:0000256" key="5">
    <source>
        <dbReference type="ARBA" id="ARBA00022679"/>
    </source>
</evidence>
<evidence type="ECO:0000313" key="16">
    <source>
        <dbReference type="Proteomes" id="UP000030700"/>
    </source>
</evidence>